<evidence type="ECO:0000256" key="3">
    <source>
        <dbReference type="ARBA" id="ARBA00023015"/>
    </source>
</evidence>
<keyword evidence="9" id="KW-1185">Reference proteome</keyword>
<feature type="compositionally biased region" description="Polar residues" evidence="6">
    <location>
        <begin position="364"/>
        <end position="375"/>
    </location>
</feature>
<dbReference type="RefSeq" id="XP_056763130.1">
    <property type="nucleotide sequence ID" value="XM_056914281.1"/>
</dbReference>
<keyword evidence="2" id="KW-0479">Metal-binding</keyword>
<evidence type="ECO:0000259" key="7">
    <source>
        <dbReference type="SMART" id="SM00906"/>
    </source>
</evidence>
<evidence type="ECO:0000313" key="9">
    <source>
        <dbReference type="Proteomes" id="UP001213681"/>
    </source>
</evidence>
<evidence type="ECO:0000256" key="6">
    <source>
        <dbReference type="SAM" id="MobiDB-lite"/>
    </source>
</evidence>
<dbReference type="CDD" id="cd12148">
    <property type="entry name" value="fungal_TF_MHR"/>
    <property type="match status" value="1"/>
</dbReference>
<dbReference type="GO" id="GO:0005634">
    <property type="term" value="C:nucleus"/>
    <property type="evidence" value="ECO:0007669"/>
    <property type="project" value="UniProtKB-SubCell"/>
</dbReference>
<keyword evidence="4" id="KW-0804">Transcription</keyword>
<comment type="subcellular location">
    <subcellularLocation>
        <location evidence="1">Nucleus</location>
    </subcellularLocation>
</comment>
<reference evidence="8" key="1">
    <citation type="submission" date="2022-12" db="EMBL/GenBank/DDBJ databases">
        <authorList>
            <person name="Petersen C."/>
        </authorList>
    </citation>
    <scope>NUCLEOTIDE SEQUENCE</scope>
    <source>
        <strain evidence="8">IBT 16125</strain>
    </source>
</reference>
<dbReference type="PANTHER" id="PTHR47338">
    <property type="entry name" value="ZN(II)2CYS6 TRANSCRIPTION FACTOR (EUROFUNG)-RELATED"/>
    <property type="match status" value="1"/>
</dbReference>
<dbReference type="GO" id="GO:0000981">
    <property type="term" value="F:DNA-binding transcription factor activity, RNA polymerase II-specific"/>
    <property type="evidence" value="ECO:0007669"/>
    <property type="project" value="InterPro"/>
</dbReference>
<dbReference type="GeneID" id="81604524"/>
<evidence type="ECO:0000313" key="8">
    <source>
        <dbReference type="EMBL" id="KAJ5439901.1"/>
    </source>
</evidence>
<organism evidence="8 9">
    <name type="scientific">Penicillium daleae</name>
    <dbReference type="NCBI Taxonomy" id="63821"/>
    <lineage>
        <taxon>Eukaryota</taxon>
        <taxon>Fungi</taxon>
        <taxon>Dikarya</taxon>
        <taxon>Ascomycota</taxon>
        <taxon>Pezizomycotina</taxon>
        <taxon>Eurotiomycetes</taxon>
        <taxon>Eurotiomycetidae</taxon>
        <taxon>Eurotiales</taxon>
        <taxon>Aspergillaceae</taxon>
        <taxon>Penicillium</taxon>
    </lineage>
</organism>
<dbReference type="AlphaFoldDB" id="A0AAD6G0J9"/>
<proteinExistence type="predicted"/>
<reference evidence="8" key="2">
    <citation type="journal article" date="2023" name="IMA Fungus">
        <title>Comparative genomic study of the Penicillium genus elucidates a diverse pangenome and 15 lateral gene transfer events.</title>
        <authorList>
            <person name="Petersen C."/>
            <person name="Sorensen T."/>
            <person name="Nielsen M.R."/>
            <person name="Sondergaard T.E."/>
            <person name="Sorensen J.L."/>
            <person name="Fitzpatrick D.A."/>
            <person name="Frisvad J.C."/>
            <person name="Nielsen K.L."/>
        </authorList>
    </citation>
    <scope>NUCLEOTIDE SEQUENCE</scope>
    <source>
        <strain evidence="8">IBT 16125</strain>
    </source>
</reference>
<dbReference type="SMART" id="SM00906">
    <property type="entry name" value="Fungal_trans"/>
    <property type="match status" value="1"/>
</dbReference>
<dbReference type="InterPro" id="IPR007219">
    <property type="entry name" value="XnlR_reg_dom"/>
</dbReference>
<dbReference type="EMBL" id="JAPVEA010000008">
    <property type="protein sequence ID" value="KAJ5439901.1"/>
    <property type="molecule type" value="Genomic_DNA"/>
</dbReference>
<dbReference type="GO" id="GO:0008270">
    <property type="term" value="F:zinc ion binding"/>
    <property type="evidence" value="ECO:0007669"/>
    <property type="project" value="InterPro"/>
</dbReference>
<evidence type="ECO:0000256" key="4">
    <source>
        <dbReference type="ARBA" id="ARBA00023163"/>
    </source>
</evidence>
<dbReference type="GO" id="GO:0003677">
    <property type="term" value="F:DNA binding"/>
    <property type="evidence" value="ECO:0007669"/>
    <property type="project" value="InterPro"/>
</dbReference>
<dbReference type="GO" id="GO:0006351">
    <property type="term" value="P:DNA-templated transcription"/>
    <property type="evidence" value="ECO:0007669"/>
    <property type="project" value="InterPro"/>
</dbReference>
<accession>A0AAD6G0J9</accession>
<evidence type="ECO:0000256" key="1">
    <source>
        <dbReference type="ARBA" id="ARBA00004123"/>
    </source>
</evidence>
<comment type="caution">
    <text evidence="8">The sequence shown here is derived from an EMBL/GenBank/DDBJ whole genome shotgun (WGS) entry which is preliminary data.</text>
</comment>
<protein>
    <recommendedName>
        <fullName evidence="7">Xylanolytic transcriptional activator regulatory domain-containing protein</fullName>
    </recommendedName>
</protein>
<keyword evidence="5" id="KW-0539">Nucleus</keyword>
<dbReference type="Pfam" id="PF04082">
    <property type="entry name" value="Fungal_trans"/>
    <property type="match status" value="1"/>
</dbReference>
<evidence type="ECO:0000256" key="2">
    <source>
        <dbReference type="ARBA" id="ARBA00022723"/>
    </source>
</evidence>
<feature type="region of interest" description="Disordered" evidence="6">
    <location>
        <begin position="358"/>
        <end position="386"/>
    </location>
</feature>
<keyword evidence="3" id="KW-0805">Transcription regulation</keyword>
<dbReference type="InterPro" id="IPR050815">
    <property type="entry name" value="TF_fung"/>
</dbReference>
<dbReference type="Proteomes" id="UP001213681">
    <property type="component" value="Unassembled WGS sequence"/>
</dbReference>
<dbReference type="PANTHER" id="PTHR47338:SF25">
    <property type="entry name" value="TRANSCRIPTION FACTOR"/>
    <property type="match status" value="1"/>
</dbReference>
<name>A0AAD6G0J9_9EURO</name>
<gene>
    <name evidence="8" type="ORF">N7458_010899</name>
</gene>
<evidence type="ECO:0000256" key="5">
    <source>
        <dbReference type="ARBA" id="ARBA00023242"/>
    </source>
</evidence>
<sequence>MLITTVLNIQANLILSLSELLSDNGSSHWMYAGTAIRMAQIMRLNKEYHSRHPEQEREIRRRTFWACLQIDRLLAFSLVKPQTLSLRNVNISLPASDISLAYGEKTRGITLETLVTFDGNPSDISIQSYLIKGLCIWSDLADFHVTQERMVSKLPPTDPSSRFAQLCASLHHWADTLPPRIQWSEENYRIHQDLNQGTAYLAIHCLLQSAWCVSHQDYLPQTDEHSILLDYMDSAGWSFLHRESTIISACTSHAMQVGKLIETYLSTDRDLENQGQSLFLALAILSTASPLLWLRYTQDEHGSEENKDLADTYFENYIRLIRSWRGAWDIANTWLRQLEEMRSLYRFAYMGILDDDAHADAPSRHNTPPEQSPQSPEYRPSPGDGLPPATISKNIYSLLRLNRTANLNLREEYQSSIWFTLMQGWPQSVDISAWDESMQGQEPTASMEWR</sequence>
<feature type="domain" description="Xylanolytic transcriptional activator regulatory" evidence="7">
    <location>
        <begin position="28"/>
        <end position="100"/>
    </location>
</feature>